<keyword evidence="6 15" id="KW-0436">Ligase</keyword>
<dbReference type="GO" id="GO:0009328">
    <property type="term" value="C:phenylalanine-tRNA ligase complex"/>
    <property type="evidence" value="ECO:0007669"/>
    <property type="project" value="TreeGrafter"/>
</dbReference>
<evidence type="ECO:0000256" key="9">
    <source>
        <dbReference type="ARBA" id="ARBA00022840"/>
    </source>
</evidence>
<dbReference type="PROSITE" id="PS51447">
    <property type="entry name" value="FDX_ACB"/>
    <property type="match status" value="1"/>
</dbReference>
<dbReference type="PANTHER" id="PTHR10947:SF0">
    <property type="entry name" value="PHENYLALANINE--TRNA LIGASE BETA SUBUNIT"/>
    <property type="match status" value="1"/>
</dbReference>
<dbReference type="AlphaFoldDB" id="A0A845QJB6"/>
<evidence type="ECO:0000256" key="2">
    <source>
        <dbReference type="ARBA" id="ARBA00008653"/>
    </source>
</evidence>
<dbReference type="RefSeq" id="WP_160200507.1">
    <property type="nucleotide sequence ID" value="NZ_QXWK01000001.1"/>
</dbReference>
<dbReference type="GO" id="GO:0000049">
    <property type="term" value="F:tRNA binding"/>
    <property type="evidence" value="ECO:0007669"/>
    <property type="project" value="UniProtKB-UniRule"/>
</dbReference>
<evidence type="ECO:0000256" key="3">
    <source>
        <dbReference type="ARBA" id="ARBA00011209"/>
    </source>
</evidence>
<dbReference type="FunFam" id="3.30.56.10:FF:000002">
    <property type="entry name" value="Phenylalanine--tRNA ligase beta subunit"/>
    <property type="match status" value="1"/>
</dbReference>
<dbReference type="Proteomes" id="UP000446866">
    <property type="component" value="Unassembled WGS sequence"/>
</dbReference>
<keyword evidence="5 16" id="KW-0820">tRNA-binding</keyword>
<dbReference type="FunFam" id="3.50.40.10:FF:000001">
    <property type="entry name" value="Phenylalanine--tRNA ligase beta subunit"/>
    <property type="match status" value="1"/>
</dbReference>
<keyword evidence="11 16" id="KW-0694">RNA-binding</keyword>
<evidence type="ECO:0000256" key="11">
    <source>
        <dbReference type="ARBA" id="ARBA00022884"/>
    </source>
</evidence>
<dbReference type="GO" id="GO:0005524">
    <property type="term" value="F:ATP binding"/>
    <property type="evidence" value="ECO:0007669"/>
    <property type="project" value="UniProtKB-UniRule"/>
</dbReference>
<dbReference type="CDD" id="cd02796">
    <property type="entry name" value="tRNA_bind_bactPheRS"/>
    <property type="match status" value="1"/>
</dbReference>
<dbReference type="GO" id="GO:0000287">
    <property type="term" value="F:magnesium ion binding"/>
    <property type="evidence" value="ECO:0007669"/>
    <property type="project" value="UniProtKB-UniRule"/>
</dbReference>
<evidence type="ECO:0000256" key="14">
    <source>
        <dbReference type="ARBA" id="ARBA00049255"/>
    </source>
</evidence>
<evidence type="ECO:0000259" key="19">
    <source>
        <dbReference type="PROSITE" id="PS51483"/>
    </source>
</evidence>
<dbReference type="GO" id="GO:0006432">
    <property type="term" value="P:phenylalanyl-tRNA aminoacylation"/>
    <property type="evidence" value="ECO:0007669"/>
    <property type="project" value="UniProtKB-UniRule"/>
</dbReference>
<feature type="binding site" evidence="15">
    <location>
        <position position="478"/>
    </location>
    <ligand>
        <name>Mg(2+)</name>
        <dbReference type="ChEBI" id="CHEBI:18420"/>
        <note>shared with alpha subunit</note>
    </ligand>
</feature>
<dbReference type="FunFam" id="3.30.70.380:FF:000001">
    <property type="entry name" value="Phenylalanine--tRNA ligase beta subunit"/>
    <property type="match status" value="1"/>
</dbReference>
<keyword evidence="12 15" id="KW-0648">Protein biosynthesis</keyword>
<comment type="caution">
    <text evidence="20">The sequence shown here is derived from an EMBL/GenBank/DDBJ whole genome shotgun (WGS) entry which is preliminary data.</text>
</comment>
<comment type="cofactor">
    <cofactor evidence="15">
        <name>Mg(2+)</name>
        <dbReference type="ChEBI" id="CHEBI:18420"/>
    </cofactor>
    <text evidence="15">Binds 2 magnesium ions per tetramer.</text>
</comment>
<dbReference type="EMBL" id="QXWK01000001">
    <property type="protein sequence ID" value="NBH60208.1"/>
    <property type="molecule type" value="Genomic_DNA"/>
</dbReference>
<dbReference type="Pfam" id="PF03484">
    <property type="entry name" value="B5"/>
    <property type="match status" value="1"/>
</dbReference>
<evidence type="ECO:0000256" key="12">
    <source>
        <dbReference type="ARBA" id="ARBA00022917"/>
    </source>
</evidence>
<keyword evidence="13 15" id="KW-0030">Aminoacyl-tRNA synthetase</keyword>
<dbReference type="InterPro" id="IPR005121">
    <property type="entry name" value="Fdx_antiC-bd"/>
</dbReference>
<dbReference type="EC" id="6.1.1.20" evidence="15"/>
<evidence type="ECO:0000256" key="10">
    <source>
        <dbReference type="ARBA" id="ARBA00022842"/>
    </source>
</evidence>
<dbReference type="InterPro" id="IPR045060">
    <property type="entry name" value="Phe-tRNA-ligase_IIc_bsu"/>
</dbReference>
<dbReference type="SUPFAM" id="SSF54991">
    <property type="entry name" value="Anticodon-binding domain of PheRS"/>
    <property type="match status" value="1"/>
</dbReference>
<dbReference type="PANTHER" id="PTHR10947">
    <property type="entry name" value="PHENYLALANYL-TRNA SYNTHETASE BETA CHAIN AND LEUCINE-RICH REPEAT-CONTAINING PROTEIN 47"/>
    <property type="match status" value="1"/>
</dbReference>
<dbReference type="InterPro" id="IPR005147">
    <property type="entry name" value="tRNA_synthase_B5-dom"/>
</dbReference>
<reference evidence="20 21" key="1">
    <citation type="submission" date="2018-08" db="EMBL/GenBank/DDBJ databases">
        <title>Murine metabolic-syndrome-specific gut microbial biobank.</title>
        <authorList>
            <person name="Liu C."/>
        </authorList>
    </citation>
    <scope>NUCLEOTIDE SEQUENCE [LARGE SCALE GENOMIC DNA]</scope>
    <source>
        <strain evidence="20 21">28</strain>
    </source>
</reference>
<dbReference type="Gene3D" id="3.30.930.10">
    <property type="entry name" value="Bira Bifunctional Protein, Domain 2"/>
    <property type="match status" value="1"/>
</dbReference>
<dbReference type="SUPFAM" id="SSF50249">
    <property type="entry name" value="Nucleic acid-binding proteins"/>
    <property type="match status" value="1"/>
</dbReference>
<evidence type="ECO:0000256" key="8">
    <source>
        <dbReference type="ARBA" id="ARBA00022741"/>
    </source>
</evidence>
<dbReference type="InterPro" id="IPR005146">
    <property type="entry name" value="B3/B4_tRNA-bd"/>
</dbReference>
<protein>
    <recommendedName>
        <fullName evidence="15">Phenylalanine--tRNA ligase beta subunit</fullName>
        <ecNumber evidence="15">6.1.1.20</ecNumber>
    </recommendedName>
    <alternativeName>
        <fullName evidence="15">Phenylalanyl-tRNA synthetase beta subunit</fullName>
        <shortName evidence="15">PheRS</shortName>
    </alternativeName>
</protein>
<evidence type="ECO:0000256" key="7">
    <source>
        <dbReference type="ARBA" id="ARBA00022723"/>
    </source>
</evidence>
<dbReference type="PROSITE" id="PS50886">
    <property type="entry name" value="TRBD"/>
    <property type="match status" value="1"/>
</dbReference>
<comment type="subunit">
    <text evidence="3 15">Tetramer of two alpha and two beta subunits.</text>
</comment>
<feature type="domain" description="TRNA-binding" evidence="17">
    <location>
        <begin position="39"/>
        <end position="166"/>
    </location>
</feature>
<feature type="binding site" evidence="15">
    <location>
        <position position="481"/>
    </location>
    <ligand>
        <name>Mg(2+)</name>
        <dbReference type="ChEBI" id="CHEBI:18420"/>
        <note>shared with alpha subunit</note>
    </ligand>
</feature>
<dbReference type="InterPro" id="IPR041616">
    <property type="entry name" value="PheRS_beta_core"/>
</dbReference>
<dbReference type="GO" id="GO:0140096">
    <property type="term" value="F:catalytic activity, acting on a protein"/>
    <property type="evidence" value="ECO:0007669"/>
    <property type="project" value="UniProtKB-ARBA"/>
</dbReference>
<keyword evidence="8 15" id="KW-0547">Nucleotide-binding</keyword>
<evidence type="ECO:0000256" key="4">
    <source>
        <dbReference type="ARBA" id="ARBA00022490"/>
    </source>
</evidence>
<dbReference type="SMART" id="SM00896">
    <property type="entry name" value="FDX-ACB"/>
    <property type="match status" value="1"/>
</dbReference>
<evidence type="ECO:0000256" key="15">
    <source>
        <dbReference type="HAMAP-Rule" id="MF_00283"/>
    </source>
</evidence>
<evidence type="ECO:0000313" key="21">
    <source>
        <dbReference type="Proteomes" id="UP000446866"/>
    </source>
</evidence>
<dbReference type="Gene3D" id="3.50.40.10">
    <property type="entry name" value="Phenylalanyl-trna Synthetase, Chain B, domain 3"/>
    <property type="match status" value="1"/>
</dbReference>
<dbReference type="InterPro" id="IPR002547">
    <property type="entry name" value="tRNA-bd_dom"/>
</dbReference>
<evidence type="ECO:0000256" key="16">
    <source>
        <dbReference type="PROSITE-ProRule" id="PRU00209"/>
    </source>
</evidence>
<gene>
    <name evidence="15" type="primary">pheT</name>
    <name evidence="20" type="ORF">D0435_00780</name>
</gene>
<feature type="domain" description="B5" evidence="19">
    <location>
        <begin position="419"/>
        <end position="494"/>
    </location>
</feature>
<dbReference type="PROSITE" id="PS51483">
    <property type="entry name" value="B5"/>
    <property type="match status" value="1"/>
</dbReference>
<organism evidence="20 21">
    <name type="scientific">Anaerotruncus colihominis</name>
    <dbReference type="NCBI Taxonomy" id="169435"/>
    <lineage>
        <taxon>Bacteria</taxon>
        <taxon>Bacillati</taxon>
        <taxon>Bacillota</taxon>
        <taxon>Clostridia</taxon>
        <taxon>Eubacteriales</taxon>
        <taxon>Oscillospiraceae</taxon>
        <taxon>Anaerotruncus</taxon>
    </lineage>
</organism>
<dbReference type="SUPFAM" id="SSF55681">
    <property type="entry name" value="Class II aaRS and biotin synthetases"/>
    <property type="match status" value="1"/>
</dbReference>
<dbReference type="HAMAP" id="MF_00283">
    <property type="entry name" value="Phe_tRNA_synth_beta1"/>
    <property type="match status" value="1"/>
</dbReference>
<name>A0A845QJB6_9FIRM</name>
<dbReference type="InterPro" id="IPR033714">
    <property type="entry name" value="tRNA_bind_bactPheRS"/>
</dbReference>
<dbReference type="InterPro" id="IPR009061">
    <property type="entry name" value="DNA-bd_dom_put_sf"/>
</dbReference>
<evidence type="ECO:0000259" key="18">
    <source>
        <dbReference type="PROSITE" id="PS51447"/>
    </source>
</evidence>
<dbReference type="Gene3D" id="3.30.56.10">
    <property type="match status" value="2"/>
</dbReference>
<dbReference type="GO" id="GO:0016740">
    <property type="term" value="F:transferase activity"/>
    <property type="evidence" value="ECO:0007669"/>
    <property type="project" value="UniProtKB-ARBA"/>
</dbReference>
<evidence type="ECO:0000256" key="6">
    <source>
        <dbReference type="ARBA" id="ARBA00022598"/>
    </source>
</evidence>
<dbReference type="Pfam" id="PF03147">
    <property type="entry name" value="FDX-ACB"/>
    <property type="match status" value="1"/>
</dbReference>
<dbReference type="InterPro" id="IPR036690">
    <property type="entry name" value="Fdx_antiC-bd_sf"/>
</dbReference>
<dbReference type="NCBIfam" id="TIGR00472">
    <property type="entry name" value="pheT_bact"/>
    <property type="match status" value="1"/>
</dbReference>
<dbReference type="CDD" id="cd00769">
    <property type="entry name" value="PheRS_beta_core"/>
    <property type="match status" value="1"/>
</dbReference>
<comment type="catalytic activity">
    <reaction evidence="14 15">
        <text>tRNA(Phe) + L-phenylalanine + ATP = L-phenylalanyl-tRNA(Phe) + AMP + diphosphate + H(+)</text>
        <dbReference type="Rhea" id="RHEA:19413"/>
        <dbReference type="Rhea" id="RHEA-COMP:9668"/>
        <dbReference type="Rhea" id="RHEA-COMP:9699"/>
        <dbReference type="ChEBI" id="CHEBI:15378"/>
        <dbReference type="ChEBI" id="CHEBI:30616"/>
        <dbReference type="ChEBI" id="CHEBI:33019"/>
        <dbReference type="ChEBI" id="CHEBI:58095"/>
        <dbReference type="ChEBI" id="CHEBI:78442"/>
        <dbReference type="ChEBI" id="CHEBI:78531"/>
        <dbReference type="ChEBI" id="CHEBI:456215"/>
        <dbReference type="EC" id="6.1.1.20"/>
    </reaction>
</comment>
<keyword evidence="21" id="KW-1185">Reference proteome</keyword>
<feature type="binding site" evidence="15">
    <location>
        <position position="482"/>
    </location>
    <ligand>
        <name>Mg(2+)</name>
        <dbReference type="ChEBI" id="CHEBI:18420"/>
        <note>shared with alpha subunit</note>
    </ligand>
</feature>
<keyword evidence="4 15" id="KW-0963">Cytoplasm</keyword>
<dbReference type="SMART" id="SM00874">
    <property type="entry name" value="B5"/>
    <property type="match status" value="1"/>
</dbReference>
<keyword evidence="9 15" id="KW-0067">ATP-binding</keyword>
<dbReference type="SMART" id="SM00873">
    <property type="entry name" value="B3_4"/>
    <property type="match status" value="1"/>
</dbReference>
<dbReference type="Gene3D" id="2.40.50.140">
    <property type="entry name" value="Nucleic acid-binding proteins"/>
    <property type="match status" value="1"/>
</dbReference>
<feature type="domain" description="FDX-ACB" evidence="18">
    <location>
        <begin position="720"/>
        <end position="813"/>
    </location>
</feature>
<dbReference type="Gene3D" id="3.30.70.380">
    <property type="entry name" value="Ferrodoxin-fold anticodon-binding domain"/>
    <property type="match status" value="1"/>
</dbReference>
<keyword evidence="7 15" id="KW-0479">Metal-binding</keyword>
<dbReference type="InterPro" id="IPR045864">
    <property type="entry name" value="aa-tRNA-synth_II/BPL/LPL"/>
</dbReference>
<accession>A0A845QJB6</accession>
<sequence length="815" mass="91557">MLVSLNWLKDYTDVNVPIEEFCNRMIMSGSDMETCDELGTGIEGVVVGRIDKIEQHPDADKLVVCQINVGEDEPLQIVTGATNIYEGGYCPIAKHNSHIPGPLHGQPKVEGGVKITKGKLRGIVSNGMMCGPQELGIEDKIAPYISKDGIWMLPGNWDEHLGEDFVEALELHDYAIDFCITPNRPDCLCMLGMAKEAAAVFEERMTYPENECEKTDENASDYISVEVRNENCLRYTARVIKDVKIEQSPWWLQQRLMAAGMRPINNMVDITNFVMMEYGQPLHAFDIRSVAGRKIIVDVAKDGDKFTTLDGQERDIYSDTLMINDAEKPIGIAGIMGGLNSEIVDDTNTVLVESACFHKNSIHRSMKKLEMRTEASARYERGLDPNLAEAAADRVCKLVEMLGCGKVLNGSVDVYHNPQKPVTISCRVSKVNKVLGTDIPREEMEGYLRRLDMQVEGEGDIMLVTPPTVRQDMKEEIDCVEEIARLYGFDNLPLTLPKADTVGTVSKSWGLRDMTRNLLCGMGLNEIQTYSFSNNKILDNIGIEEDSWERNLVEIINPMGEETAAMRTLLTPGMLEVLGRNYARNIERVGAYELALTFMNNLMDPKALPIESYNLSLGLYGKDEDFFTLKGIISTMLERLGIKELDFVAESDYKVYHPGRCARIITKDANGQEVELGIMGEVHPDVSERYGIGTRAYISELFFDVIVELSNREILYHQPPKYPSTSRDIAMIVDEDLQVRDIEKVIRESGTEILRDVKLFDVYRGQQVDEGKKSVAFSLTYRHDEKTLTDEETDGVHSKVLEALKDAFKAVIRES</sequence>
<evidence type="ECO:0000256" key="13">
    <source>
        <dbReference type="ARBA" id="ARBA00023146"/>
    </source>
</evidence>
<feature type="binding site" evidence="15">
    <location>
        <position position="472"/>
    </location>
    <ligand>
        <name>Mg(2+)</name>
        <dbReference type="ChEBI" id="CHEBI:18420"/>
        <note>shared with alpha subunit</note>
    </ligand>
</feature>
<dbReference type="InterPro" id="IPR004532">
    <property type="entry name" value="Phe-tRNA-ligase_IIc_bsu_bact"/>
</dbReference>
<evidence type="ECO:0000259" key="17">
    <source>
        <dbReference type="PROSITE" id="PS50886"/>
    </source>
</evidence>
<evidence type="ECO:0000313" key="20">
    <source>
        <dbReference type="EMBL" id="NBH60208.1"/>
    </source>
</evidence>
<proteinExistence type="inferred from homology"/>
<dbReference type="SUPFAM" id="SSF56037">
    <property type="entry name" value="PheT/TilS domain"/>
    <property type="match status" value="1"/>
</dbReference>
<evidence type="ECO:0000256" key="1">
    <source>
        <dbReference type="ARBA" id="ARBA00004496"/>
    </source>
</evidence>
<dbReference type="Pfam" id="PF03483">
    <property type="entry name" value="B3_4"/>
    <property type="match status" value="1"/>
</dbReference>
<dbReference type="Pfam" id="PF01588">
    <property type="entry name" value="tRNA_bind"/>
    <property type="match status" value="1"/>
</dbReference>
<dbReference type="SUPFAM" id="SSF46955">
    <property type="entry name" value="Putative DNA-binding domain"/>
    <property type="match status" value="1"/>
</dbReference>
<keyword evidence="10 15" id="KW-0460">Magnesium</keyword>
<dbReference type="Pfam" id="PF17759">
    <property type="entry name" value="tRNA_synthFbeta"/>
    <property type="match status" value="1"/>
</dbReference>
<dbReference type="InterPro" id="IPR020825">
    <property type="entry name" value="Phe-tRNA_synthase-like_B3/B4"/>
</dbReference>
<comment type="subcellular location">
    <subcellularLocation>
        <location evidence="1 15">Cytoplasm</location>
    </subcellularLocation>
</comment>
<evidence type="ECO:0000256" key="5">
    <source>
        <dbReference type="ARBA" id="ARBA00022555"/>
    </source>
</evidence>
<dbReference type="InterPro" id="IPR012340">
    <property type="entry name" value="NA-bd_OB-fold"/>
</dbReference>
<comment type="similarity">
    <text evidence="2 15">Belongs to the phenylalanyl-tRNA synthetase beta subunit family. Type 1 subfamily.</text>
</comment>
<dbReference type="GO" id="GO:0004826">
    <property type="term" value="F:phenylalanine-tRNA ligase activity"/>
    <property type="evidence" value="ECO:0007669"/>
    <property type="project" value="UniProtKB-UniRule"/>
</dbReference>